<dbReference type="eggNOG" id="COG4942">
    <property type="taxonomic scope" value="Bacteria"/>
</dbReference>
<dbReference type="PANTHER" id="PTHR21666:SF270">
    <property type="entry name" value="MUREIN HYDROLASE ACTIVATOR ENVC"/>
    <property type="match status" value="1"/>
</dbReference>
<evidence type="ECO:0000256" key="2">
    <source>
        <dbReference type="SAM" id="SignalP"/>
    </source>
</evidence>
<accession>E1WXI5</accession>
<name>E1WXI5_HALMS</name>
<dbReference type="EMBL" id="FQ312005">
    <property type="protein sequence ID" value="CBW27502.1"/>
    <property type="molecule type" value="Genomic_DNA"/>
</dbReference>
<proteinExistence type="predicted"/>
<dbReference type="AlphaFoldDB" id="E1WXI5"/>
<reference evidence="5" key="1">
    <citation type="journal article" date="2013" name="ISME J.">
        <title>A small predatory core genome in the divergent marine Bacteriovorax marinus SJ and the terrestrial Bdellovibrio bacteriovorus.</title>
        <authorList>
            <person name="Crossman L.C."/>
            <person name="Chen H."/>
            <person name="Cerdeno-Tarraga A.M."/>
            <person name="Brooks K."/>
            <person name="Quail M.A."/>
            <person name="Pineiro S.A."/>
            <person name="Hobley L."/>
            <person name="Sockett R.E."/>
            <person name="Bentley S.D."/>
            <person name="Parkhill J."/>
            <person name="Williams H.N."/>
            <person name="Stine O.C."/>
        </authorList>
    </citation>
    <scope>NUCLEOTIDE SEQUENCE [LARGE SCALE GENOMIC DNA]</scope>
    <source>
        <strain evidence="5">ATCC BAA-682 / DSM 15412 / SJ</strain>
    </source>
</reference>
<feature type="domain" description="M23ase beta-sheet core" evidence="3">
    <location>
        <begin position="241"/>
        <end position="334"/>
    </location>
</feature>
<evidence type="ECO:0000313" key="5">
    <source>
        <dbReference type="Proteomes" id="UP000008963"/>
    </source>
</evidence>
<dbReference type="OrthoDB" id="9795421at2"/>
<dbReference type="SUPFAM" id="SSF51261">
    <property type="entry name" value="Duplicated hybrid motif"/>
    <property type="match status" value="1"/>
</dbReference>
<protein>
    <submittedName>
        <fullName evidence="4">Peptidase</fullName>
    </submittedName>
</protein>
<dbReference type="STRING" id="862908.BMS_2725"/>
<dbReference type="CDD" id="cd12797">
    <property type="entry name" value="M23_peptidase"/>
    <property type="match status" value="1"/>
</dbReference>
<feature type="signal peptide" evidence="2">
    <location>
        <begin position="1"/>
        <end position="23"/>
    </location>
</feature>
<dbReference type="PROSITE" id="PS51257">
    <property type="entry name" value="PROKAR_LIPOPROTEIN"/>
    <property type="match status" value="1"/>
</dbReference>
<feature type="chain" id="PRO_5003154496" evidence="2">
    <location>
        <begin position="24"/>
        <end position="354"/>
    </location>
</feature>
<dbReference type="KEGG" id="bmx:BMS_2725"/>
<dbReference type="Proteomes" id="UP000008963">
    <property type="component" value="Chromosome"/>
</dbReference>
<dbReference type="RefSeq" id="WP_014245277.1">
    <property type="nucleotide sequence ID" value="NC_016620.1"/>
</dbReference>
<dbReference type="InterPro" id="IPR016047">
    <property type="entry name" value="M23ase_b-sheet_dom"/>
</dbReference>
<dbReference type="Gene3D" id="2.70.70.10">
    <property type="entry name" value="Glucose Permease (Domain IIA)"/>
    <property type="match status" value="1"/>
</dbReference>
<dbReference type="InterPro" id="IPR011055">
    <property type="entry name" value="Dup_hybrid_motif"/>
</dbReference>
<dbReference type="Pfam" id="PF01551">
    <property type="entry name" value="Peptidase_M23"/>
    <property type="match status" value="1"/>
</dbReference>
<gene>
    <name evidence="4" type="ordered locus">BMS_2725</name>
</gene>
<dbReference type="InterPro" id="IPR050570">
    <property type="entry name" value="Cell_wall_metabolism_enzyme"/>
</dbReference>
<organism evidence="4 5">
    <name type="scientific">Halobacteriovorax marinus (strain ATCC BAA-682 / DSM 15412 / SJ)</name>
    <name type="common">Bacteriovorax marinus</name>
    <dbReference type="NCBI Taxonomy" id="862908"/>
    <lineage>
        <taxon>Bacteria</taxon>
        <taxon>Pseudomonadati</taxon>
        <taxon>Bdellovibrionota</taxon>
        <taxon>Bacteriovoracia</taxon>
        <taxon>Bacteriovoracales</taxon>
        <taxon>Halobacteriovoraceae</taxon>
        <taxon>Halobacteriovorax</taxon>
    </lineage>
</organism>
<feature type="coiled-coil region" evidence="1">
    <location>
        <begin position="137"/>
        <end position="206"/>
    </location>
</feature>
<keyword evidence="2" id="KW-0732">Signal</keyword>
<dbReference type="PANTHER" id="PTHR21666">
    <property type="entry name" value="PEPTIDASE-RELATED"/>
    <property type="match status" value="1"/>
</dbReference>
<evidence type="ECO:0000259" key="3">
    <source>
        <dbReference type="Pfam" id="PF01551"/>
    </source>
</evidence>
<keyword evidence="5" id="KW-1185">Reference proteome</keyword>
<evidence type="ECO:0000313" key="4">
    <source>
        <dbReference type="EMBL" id="CBW27502.1"/>
    </source>
</evidence>
<keyword evidence="1" id="KW-0175">Coiled coil</keyword>
<dbReference type="PATRIC" id="fig|862908.3.peg.2601"/>
<dbReference type="GO" id="GO:0004222">
    <property type="term" value="F:metalloendopeptidase activity"/>
    <property type="evidence" value="ECO:0007669"/>
    <property type="project" value="TreeGrafter"/>
</dbReference>
<evidence type="ECO:0000256" key="1">
    <source>
        <dbReference type="SAM" id="Coils"/>
    </source>
</evidence>
<dbReference type="HOGENOM" id="CLU_782489_0_0_7"/>
<sequence>MARIAPSIFITLALTLSCSKVFAAKSSTISDLRKNLRSQERVLKKINHRIISLEKSLGSKNKDYIQILESKRTIENQIYKNSEKIEKYLVVVKEEKEKVKNLLGSVVANSLSDEETSADLLTKKMMAKALTQKILKLKAIEQVLELKQKKYKEITDSFKGLEESERTLLTVIENLENQKKEYASQYVEVEKKRTDLSAEISSLKSKIVYNKSKKKISSNKTLVNLRFSSPIEDYVAVEYGKKGINFKFRDRQPIKNTINGKVSFVGSLSNYGNVIMVEHGNQTRSIFLGQLKSKVKKGQSVNAGDILGYTLVNKKSRELAKLYFEVRKKNIAQNTSLLMDEAFVAKNNLNNVNI</sequence>